<dbReference type="GO" id="GO:0003677">
    <property type="term" value="F:DNA binding"/>
    <property type="evidence" value="ECO:0007669"/>
    <property type="project" value="UniProtKB-KW"/>
</dbReference>
<feature type="domain" description="HTH iclR-type" evidence="4">
    <location>
        <begin position="20"/>
        <end position="82"/>
    </location>
</feature>
<dbReference type="EMBL" id="APPN01000070">
    <property type="protein sequence ID" value="ENV33258.1"/>
    <property type="molecule type" value="Genomic_DNA"/>
</dbReference>
<dbReference type="eggNOG" id="COG1414">
    <property type="taxonomic scope" value="Bacteria"/>
</dbReference>
<evidence type="ECO:0000256" key="2">
    <source>
        <dbReference type="ARBA" id="ARBA00023125"/>
    </source>
</evidence>
<keyword evidence="3" id="KW-0804">Transcription</keyword>
<gene>
    <name evidence="6" type="ORF">F960_02624</name>
</gene>
<dbReference type="SUPFAM" id="SSF55781">
    <property type="entry name" value="GAF domain-like"/>
    <property type="match status" value="1"/>
</dbReference>
<evidence type="ECO:0000259" key="4">
    <source>
        <dbReference type="PROSITE" id="PS51077"/>
    </source>
</evidence>
<evidence type="ECO:0000259" key="5">
    <source>
        <dbReference type="PROSITE" id="PS51078"/>
    </source>
</evidence>
<keyword evidence="2" id="KW-0238">DNA-binding</keyword>
<evidence type="ECO:0008006" key="8">
    <source>
        <dbReference type="Google" id="ProtNLM"/>
    </source>
</evidence>
<protein>
    <recommendedName>
        <fullName evidence="8">HTH iclR-type domain-containing protein</fullName>
    </recommendedName>
</protein>
<accession>N8ZNB9</accession>
<dbReference type="HOGENOM" id="CLU_062618_6_1_6"/>
<dbReference type="InterPro" id="IPR014757">
    <property type="entry name" value="Tscrpt_reg_IclR_C"/>
</dbReference>
<comment type="caution">
    <text evidence="6">The sequence shown here is derived from an EMBL/GenBank/DDBJ whole genome shotgun (WGS) entry which is preliminary data.</text>
</comment>
<dbReference type="Pfam" id="PF09339">
    <property type="entry name" value="HTH_IclR"/>
    <property type="match status" value="1"/>
</dbReference>
<organism evidence="6 7">
    <name type="scientific">Acinetobacter gerneri DSM 14967 = CIP 107464 = MTCC 9824</name>
    <dbReference type="NCBI Taxonomy" id="1120926"/>
    <lineage>
        <taxon>Bacteria</taxon>
        <taxon>Pseudomonadati</taxon>
        <taxon>Pseudomonadota</taxon>
        <taxon>Gammaproteobacteria</taxon>
        <taxon>Moraxellales</taxon>
        <taxon>Moraxellaceae</taxon>
        <taxon>Acinetobacter</taxon>
    </lineage>
</organism>
<evidence type="ECO:0000313" key="6">
    <source>
        <dbReference type="EMBL" id="ENV33258.1"/>
    </source>
</evidence>
<dbReference type="PATRIC" id="fig|1120926.3.peg.2540"/>
<dbReference type="InterPro" id="IPR036388">
    <property type="entry name" value="WH-like_DNA-bd_sf"/>
</dbReference>
<reference evidence="6 7" key="1">
    <citation type="submission" date="2013-02" db="EMBL/GenBank/DDBJ databases">
        <title>The Genome Sequence of Acinetobacter gerneri CIP 107464.</title>
        <authorList>
            <consortium name="The Broad Institute Genome Sequencing Platform"/>
            <consortium name="The Broad Institute Genome Sequencing Center for Infectious Disease"/>
            <person name="Cerqueira G."/>
            <person name="Feldgarden M."/>
            <person name="Courvalin P."/>
            <person name="Perichon B."/>
            <person name="Grillot-Courvalin C."/>
            <person name="Clermont D."/>
            <person name="Rocha E."/>
            <person name="Yoon E.-J."/>
            <person name="Nemec A."/>
            <person name="Walker B."/>
            <person name="Young S.K."/>
            <person name="Zeng Q."/>
            <person name="Gargeya S."/>
            <person name="Fitzgerald M."/>
            <person name="Haas B."/>
            <person name="Abouelleil A."/>
            <person name="Alvarado L."/>
            <person name="Arachchi H.M."/>
            <person name="Berlin A.M."/>
            <person name="Chapman S.B."/>
            <person name="Dewar J."/>
            <person name="Goldberg J."/>
            <person name="Griggs A."/>
            <person name="Gujja S."/>
            <person name="Hansen M."/>
            <person name="Howarth C."/>
            <person name="Imamovic A."/>
            <person name="Larimer J."/>
            <person name="McCowan C."/>
            <person name="Murphy C."/>
            <person name="Neiman D."/>
            <person name="Pearson M."/>
            <person name="Priest M."/>
            <person name="Roberts A."/>
            <person name="Saif S."/>
            <person name="Shea T."/>
            <person name="Sisk P."/>
            <person name="Sykes S."/>
            <person name="Wortman J."/>
            <person name="Nusbaum C."/>
            <person name="Birren B."/>
        </authorList>
    </citation>
    <scope>NUCLEOTIDE SEQUENCE [LARGE SCALE GENOMIC DNA]</scope>
    <source>
        <strain evidence="6 7">CIP 107464</strain>
    </source>
</reference>
<dbReference type="Gene3D" id="1.10.10.10">
    <property type="entry name" value="Winged helix-like DNA-binding domain superfamily/Winged helix DNA-binding domain"/>
    <property type="match status" value="1"/>
</dbReference>
<dbReference type="GO" id="GO:0045892">
    <property type="term" value="P:negative regulation of DNA-templated transcription"/>
    <property type="evidence" value="ECO:0007669"/>
    <property type="project" value="TreeGrafter"/>
</dbReference>
<dbReference type="PANTHER" id="PTHR30136:SF35">
    <property type="entry name" value="HTH-TYPE TRANSCRIPTIONAL REGULATOR RV1719"/>
    <property type="match status" value="1"/>
</dbReference>
<dbReference type="InterPro" id="IPR005471">
    <property type="entry name" value="Tscrpt_reg_IclR_N"/>
</dbReference>
<sequence length="274" mass="30193">MVFLNFWNTVPENILEFFMLSNNDRSLAVLEALLKDVNGCALSQLSVDLDIPKSAMHRLLSSLKDMGYIYQDELTQHYKLTLKIASMGLAYLSSRSITETFQPLLNQLAEQSHELVRLGMIENENIIWIAKAQGAKSGLKYDPDSGGIAYLPASSCGLTYLSALNETDFSRIVEREGFEKAQSFGPNSPKNLAELKAMVQDAKTRGYGLISDTYELGMTAMAKIIVNPHTGKPFGTVSIAGPSVRLNEQRVEQLAPALVATAEKIGEIIHLAHR</sequence>
<name>N8ZNB9_9GAMM</name>
<dbReference type="PANTHER" id="PTHR30136">
    <property type="entry name" value="HELIX-TURN-HELIX TRANSCRIPTIONAL REGULATOR, ICLR FAMILY"/>
    <property type="match status" value="1"/>
</dbReference>
<feature type="domain" description="IclR-ED" evidence="5">
    <location>
        <begin position="83"/>
        <end position="271"/>
    </location>
</feature>
<proteinExistence type="predicted"/>
<dbReference type="InterPro" id="IPR029016">
    <property type="entry name" value="GAF-like_dom_sf"/>
</dbReference>
<dbReference type="PROSITE" id="PS51078">
    <property type="entry name" value="ICLR_ED"/>
    <property type="match status" value="1"/>
</dbReference>
<evidence type="ECO:0000313" key="7">
    <source>
        <dbReference type="Proteomes" id="UP000013117"/>
    </source>
</evidence>
<dbReference type="STRING" id="202952.GCA_000747725_01209"/>
<dbReference type="Proteomes" id="UP000013117">
    <property type="component" value="Unassembled WGS sequence"/>
</dbReference>
<dbReference type="AlphaFoldDB" id="N8ZNB9"/>
<evidence type="ECO:0000256" key="3">
    <source>
        <dbReference type="ARBA" id="ARBA00023163"/>
    </source>
</evidence>
<keyword evidence="1" id="KW-0805">Transcription regulation</keyword>
<dbReference type="Pfam" id="PF01614">
    <property type="entry name" value="IclR_C"/>
    <property type="match status" value="1"/>
</dbReference>
<dbReference type="GO" id="GO:0003700">
    <property type="term" value="F:DNA-binding transcription factor activity"/>
    <property type="evidence" value="ECO:0007669"/>
    <property type="project" value="TreeGrafter"/>
</dbReference>
<keyword evidence="7" id="KW-1185">Reference proteome</keyword>
<dbReference type="PROSITE" id="PS51077">
    <property type="entry name" value="HTH_ICLR"/>
    <property type="match status" value="1"/>
</dbReference>
<dbReference type="SMART" id="SM00346">
    <property type="entry name" value="HTH_ICLR"/>
    <property type="match status" value="1"/>
</dbReference>
<dbReference type="SUPFAM" id="SSF46785">
    <property type="entry name" value="Winged helix' DNA-binding domain"/>
    <property type="match status" value="1"/>
</dbReference>
<dbReference type="Gene3D" id="3.30.450.40">
    <property type="match status" value="1"/>
</dbReference>
<dbReference type="InterPro" id="IPR036390">
    <property type="entry name" value="WH_DNA-bd_sf"/>
</dbReference>
<evidence type="ECO:0000256" key="1">
    <source>
        <dbReference type="ARBA" id="ARBA00023015"/>
    </source>
</evidence>
<dbReference type="InterPro" id="IPR050707">
    <property type="entry name" value="HTH_MetabolicPath_Reg"/>
</dbReference>